<feature type="region of interest" description="Disordered" evidence="6">
    <location>
        <begin position="1060"/>
        <end position="1200"/>
    </location>
</feature>
<dbReference type="PANTHER" id="PTHR12630:SF1">
    <property type="entry name" value="GLUCOSIDASE 2 SUBUNIT BETA"/>
    <property type="match status" value="1"/>
</dbReference>
<evidence type="ECO:0000256" key="1">
    <source>
        <dbReference type="ARBA" id="ARBA00022387"/>
    </source>
</evidence>
<feature type="coiled-coil region" evidence="5">
    <location>
        <begin position="400"/>
        <end position="434"/>
    </location>
</feature>
<organism evidence="9 10">
    <name type="scientific">Mortierella polycephala</name>
    <dbReference type="NCBI Taxonomy" id="41804"/>
    <lineage>
        <taxon>Eukaryota</taxon>
        <taxon>Fungi</taxon>
        <taxon>Fungi incertae sedis</taxon>
        <taxon>Mucoromycota</taxon>
        <taxon>Mortierellomycotina</taxon>
        <taxon>Mortierellomycetes</taxon>
        <taxon>Mortierellales</taxon>
        <taxon>Mortierellaceae</taxon>
        <taxon>Mortierella</taxon>
    </lineage>
</organism>
<dbReference type="SUPFAM" id="SSF50911">
    <property type="entry name" value="Mannose 6-phosphate receptor domain"/>
    <property type="match status" value="1"/>
</dbReference>
<evidence type="ECO:0000256" key="5">
    <source>
        <dbReference type="SAM" id="Coils"/>
    </source>
</evidence>
<dbReference type="OrthoDB" id="630188at2759"/>
<dbReference type="InterPro" id="IPR044865">
    <property type="entry name" value="MRH_dom"/>
</dbReference>
<dbReference type="Pfam" id="PF12999">
    <property type="entry name" value="PRKCSH-like"/>
    <property type="match status" value="1"/>
</dbReference>
<dbReference type="Proteomes" id="UP000726737">
    <property type="component" value="Unassembled WGS sequence"/>
</dbReference>
<evidence type="ECO:0000256" key="6">
    <source>
        <dbReference type="SAM" id="MobiDB-lite"/>
    </source>
</evidence>
<feature type="coiled-coil region" evidence="5">
    <location>
        <begin position="186"/>
        <end position="213"/>
    </location>
</feature>
<feature type="chain" id="PRO_5040180899" description="Glucosidase 2 subunit beta" evidence="7">
    <location>
        <begin position="22"/>
        <end position="1294"/>
    </location>
</feature>
<evidence type="ECO:0000256" key="2">
    <source>
        <dbReference type="ARBA" id="ARBA00022729"/>
    </source>
</evidence>
<dbReference type="InterPro" id="IPR039794">
    <property type="entry name" value="Gtb1-like"/>
</dbReference>
<dbReference type="EMBL" id="JAAAJA010000053">
    <property type="protein sequence ID" value="KAG0264317.1"/>
    <property type="molecule type" value="Genomic_DNA"/>
</dbReference>
<keyword evidence="5" id="KW-0175">Coiled coil</keyword>
<evidence type="ECO:0000313" key="10">
    <source>
        <dbReference type="Proteomes" id="UP000726737"/>
    </source>
</evidence>
<dbReference type="PROSITE" id="PS51914">
    <property type="entry name" value="MRH"/>
    <property type="match status" value="1"/>
</dbReference>
<dbReference type="InterPro" id="IPR009011">
    <property type="entry name" value="Man6P_isomerase_rcpt-bd_dom_sf"/>
</dbReference>
<keyword evidence="4" id="KW-1015">Disulfide bond</keyword>
<dbReference type="GO" id="GO:0017177">
    <property type="term" value="C:glucosidase II complex"/>
    <property type="evidence" value="ECO:0007669"/>
    <property type="project" value="TreeGrafter"/>
</dbReference>
<dbReference type="InterPro" id="IPR028146">
    <property type="entry name" value="PRKCSH_N"/>
</dbReference>
<dbReference type="InterPro" id="IPR036607">
    <property type="entry name" value="PRKCSH"/>
</dbReference>
<dbReference type="GO" id="GO:0006491">
    <property type="term" value="P:N-glycan processing"/>
    <property type="evidence" value="ECO:0007669"/>
    <property type="project" value="TreeGrafter"/>
</dbReference>
<evidence type="ECO:0000256" key="4">
    <source>
        <dbReference type="ARBA" id="ARBA00023157"/>
    </source>
</evidence>
<feature type="compositionally biased region" description="Basic and acidic residues" evidence="6">
    <location>
        <begin position="1108"/>
        <end position="1119"/>
    </location>
</feature>
<name>A0A9P6U8Z0_9FUNG</name>
<accession>A0A9P6U8Z0</accession>
<gene>
    <name evidence="9" type="ORF">BG011_007065</name>
</gene>
<feature type="compositionally biased region" description="Polar residues" evidence="6">
    <location>
        <begin position="1073"/>
        <end position="1083"/>
    </location>
</feature>
<evidence type="ECO:0000313" key="9">
    <source>
        <dbReference type="EMBL" id="KAG0264317.1"/>
    </source>
</evidence>
<proteinExistence type="predicted"/>
<feature type="compositionally biased region" description="Low complexity" evidence="6">
    <location>
        <begin position="1084"/>
        <end position="1107"/>
    </location>
</feature>
<evidence type="ECO:0000259" key="8">
    <source>
        <dbReference type="PROSITE" id="PS51914"/>
    </source>
</evidence>
<keyword evidence="10" id="KW-1185">Reference proteome</keyword>
<evidence type="ECO:0000256" key="3">
    <source>
        <dbReference type="ARBA" id="ARBA00022824"/>
    </source>
</evidence>
<dbReference type="PANTHER" id="PTHR12630">
    <property type="entry name" value="N-LINKED OLIGOSACCHARIDE PROCESSING"/>
    <property type="match status" value="1"/>
</dbReference>
<evidence type="ECO:0000256" key="7">
    <source>
        <dbReference type="SAM" id="SignalP"/>
    </source>
</evidence>
<feature type="domain" description="MRH" evidence="8">
    <location>
        <begin position="450"/>
        <end position="545"/>
    </location>
</feature>
<reference evidence="9" key="1">
    <citation type="journal article" date="2020" name="Fungal Divers.">
        <title>Resolving the Mortierellaceae phylogeny through synthesis of multi-gene phylogenetics and phylogenomics.</title>
        <authorList>
            <person name="Vandepol N."/>
            <person name="Liber J."/>
            <person name="Desiro A."/>
            <person name="Na H."/>
            <person name="Kennedy M."/>
            <person name="Barry K."/>
            <person name="Grigoriev I.V."/>
            <person name="Miller A.N."/>
            <person name="O'Donnell K."/>
            <person name="Stajich J.E."/>
            <person name="Bonito G."/>
        </authorList>
    </citation>
    <scope>NUCLEOTIDE SEQUENCE</scope>
    <source>
        <strain evidence="9">KOD948</strain>
    </source>
</reference>
<keyword evidence="2 7" id="KW-0732">Signal</keyword>
<dbReference type="Gene3D" id="2.70.130.10">
    <property type="entry name" value="Mannose-6-phosphate receptor binding domain"/>
    <property type="match status" value="1"/>
</dbReference>
<sequence length="1294" mass="146409">MNARVRSIPLLLILAASLVNADSTHNTIPRGVAPSRAKLYLPDNSNNWKCLDGSKTIPFSAVNDDFCDCPDGSDEPGTPACGNGYFYCVNLGHTPAYIKTSRVNDGVCDPECCDGSDEFAGQVQCPNVCEQVGAAAKKERERVRKVQKEGSKIRQGYIAYGKDAKEKLQGQLNKKMAEQPLIQQRATQAKATLDKANAKRQEYLEKSKSEREAARKLQLAPLIEQQTQRLAHANKAKVMFRTTLDELKEKHNKNYHDLAVKTTISGYDEYLEELEKKSAEDTTQKDNDADKNLTADQLMHSVQDQTYNARKDIGAMFQLIKAMKEGYNTEYNDEAVLKAINAFDEFAPSWQDEQNEFVGEEPIVIPADNFEAPKLEEGGADTLYERTQKVAKKVGLGSLFREHKSELESAQEIYNKVSDEERRITNEVQELERKLKMDYGKDETFAQLADQCFELKDIEYTYSLCLFGRATQKSSSDTSLGQFSEWVGNNYDMQLYTGGAKCWNGPERSVKVIMSCGAVNEIVAVSEPAKCEYLFKFSTPAVCHVLSDTEALEGADIITETIIPEEAASEGGAKKHDEFGRPLSGALSQYPQSGRSGSGEGTFRLLGQRKMTKLRFRAMVVIYLALGCIIPYYVMKHAEEEQSFHQQGVRRDHDQALLTVQEQGQGPGDAEFIVFDINNPKGYRRRAFFQDLMEPDVLSPILPLDTPFQTNSIDAVSPTLHELQHATLARSVATPVSPSAISPPPIQPLSRRKNTLTSLADKYEEERKLARLDRVNNLKKYTTLIQRAVLQSEIWARKRLPDEFQHFDQRIPGTLLDTPEKTRRFRQLMNEALDQGRWVYDAQRDYPDFGGATGWNKKKQNERDRDVAIDRPPFPEAGKYHWEPLPFNTSSISDTLNTFNTFTTLGATGVNGWQTNRIQPEDFCRILGPRHIVLVGDMIHWQLHDSIMYNMFDNPQACYGDLACHLGVGHPLCPLPNDVRLKFVRNDLLSTVRPSKSRLNETKTQDPVEMSWLRDMKLKDTVILGATHQSLGDQLFRRKLTDTVIKIRRARPEALIIYRNNPVGHPECPSKANGFNRSKANTSEPQQQPQEQQLREQQLQEQQLQEKQLQEKQLQEQHRQISKSSGQVALQVNDEPQPKPENPKKSKSKPKKSTKPKKPKKPKKSKKPKKPKKPKKSKKPKSNPKSTSKLSLAHNRSTFAAEAKPLDRDIPVGELLEYPLNWVHYDRQNQMAKAIIEASGGIYWNVATMTNMRPDGHIGGQDCLLYKRPGPTDEWAVSLYNLFKTIELAENEIQ</sequence>
<feature type="signal peptide" evidence="7">
    <location>
        <begin position="1"/>
        <end position="21"/>
    </location>
</feature>
<keyword evidence="3" id="KW-0256">Endoplasmic reticulum</keyword>
<protein>
    <recommendedName>
        <fullName evidence="1">Glucosidase 2 subunit beta</fullName>
    </recommendedName>
</protein>
<dbReference type="Pfam" id="PF13015">
    <property type="entry name" value="PRKCSH_1"/>
    <property type="match status" value="1"/>
</dbReference>
<comment type="caution">
    <text evidence="9">The sequence shown here is derived from an EMBL/GenBank/DDBJ whole genome shotgun (WGS) entry which is preliminary data.</text>
</comment>
<feature type="compositionally biased region" description="Basic residues" evidence="6">
    <location>
        <begin position="1145"/>
        <end position="1182"/>
    </location>
</feature>